<dbReference type="CDD" id="cd06662">
    <property type="entry name" value="SURF1"/>
    <property type="match status" value="1"/>
</dbReference>
<evidence type="ECO:0000313" key="8">
    <source>
        <dbReference type="Proteomes" id="UP000244915"/>
    </source>
</evidence>
<dbReference type="Proteomes" id="UP000244915">
    <property type="component" value="Chromosome 2"/>
</dbReference>
<evidence type="ECO:0000256" key="4">
    <source>
        <dbReference type="ARBA" id="ARBA00022989"/>
    </source>
</evidence>
<accession>A0A2U8HIU7</accession>
<dbReference type="InterPro" id="IPR045214">
    <property type="entry name" value="Surf1/Surf4"/>
</dbReference>
<keyword evidence="6" id="KW-1003">Cell membrane</keyword>
<feature type="transmembrane region" description="Helical" evidence="6">
    <location>
        <begin position="16"/>
        <end position="39"/>
    </location>
</feature>
<protein>
    <recommendedName>
        <fullName evidence="6">SURF1-like protein</fullName>
    </recommendedName>
</protein>
<proteinExistence type="inferred from homology"/>
<evidence type="ECO:0000256" key="2">
    <source>
        <dbReference type="ARBA" id="ARBA00007165"/>
    </source>
</evidence>
<dbReference type="RefSeq" id="WP_108969393.1">
    <property type="nucleotide sequence ID" value="NZ_CP022190.1"/>
</dbReference>
<evidence type="ECO:0000313" key="7">
    <source>
        <dbReference type="EMBL" id="AWI85570.1"/>
    </source>
</evidence>
<dbReference type="PANTHER" id="PTHR23427:SF2">
    <property type="entry name" value="SURFEIT LOCUS PROTEIN 1"/>
    <property type="match status" value="1"/>
</dbReference>
<organism evidence="7 8">
    <name type="scientific">Alloyangia pacifica</name>
    <dbReference type="NCBI Taxonomy" id="311180"/>
    <lineage>
        <taxon>Bacteria</taxon>
        <taxon>Pseudomonadati</taxon>
        <taxon>Pseudomonadota</taxon>
        <taxon>Alphaproteobacteria</taxon>
        <taxon>Rhodobacterales</taxon>
        <taxon>Roseobacteraceae</taxon>
        <taxon>Alloyangia</taxon>
    </lineage>
</organism>
<dbReference type="PANTHER" id="PTHR23427">
    <property type="entry name" value="SURFEIT LOCUS PROTEIN"/>
    <property type="match status" value="1"/>
</dbReference>
<keyword evidence="3 6" id="KW-0812">Transmembrane</keyword>
<dbReference type="GO" id="GO:0005886">
    <property type="term" value="C:plasma membrane"/>
    <property type="evidence" value="ECO:0007669"/>
    <property type="project" value="UniProtKB-SubCell"/>
</dbReference>
<name>A0A2U8HIU7_9RHOB</name>
<reference evidence="7 8" key="1">
    <citation type="submission" date="2017-06" db="EMBL/GenBank/DDBJ databases">
        <title>Yangia sp. YSBP01 complete genome sequence.</title>
        <authorList>
            <person name="Woo J.-H."/>
            <person name="Kim H.-S."/>
        </authorList>
    </citation>
    <scope>NUCLEOTIDE SEQUENCE [LARGE SCALE GENOMIC DNA]</scope>
    <source>
        <strain evidence="7 8">YSBP01</strain>
    </source>
</reference>
<dbReference type="AlphaFoldDB" id="A0A2U8HIU7"/>
<keyword evidence="4 6" id="KW-1133">Transmembrane helix</keyword>
<keyword evidence="5 6" id="KW-0472">Membrane</keyword>
<dbReference type="OrthoDB" id="6079986at2"/>
<dbReference type="PROSITE" id="PS50895">
    <property type="entry name" value="SURF1"/>
    <property type="match status" value="1"/>
</dbReference>
<dbReference type="InterPro" id="IPR002994">
    <property type="entry name" value="Surf1/Shy1"/>
</dbReference>
<evidence type="ECO:0000256" key="6">
    <source>
        <dbReference type="RuleBase" id="RU363076"/>
    </source>
</evidence>
<gene>
    <name evidence="7" type="ORF">CEW88_17790</name>
</gene>
<dbReference type="Pfam" id="PF02104">
    <property type="entry name" value="SURF1"/>
    <property type="match status" value="1"/>
</dbReference>
<dbReference type="KEGG" id="ypac:CEW88_17790"/>
<comment type="similarity">
    <text evidence="2 6">Belongs to the SURF1 family.</text>
</comment>
<sequence>MSGAAARKPGEQRRRWPLIVVVTLIALAGLIGFTSLAIWQVNRLHWKVALIERVEARVHAAPVPAPGPDDWAGITAESAEYRHVTLRGTFLNDEEVQIYTPADFGPAYWVLTPLRRNDGTVVMVNRGLVPENLRDPATRSAPEGPRTVTGLLRLSENRGWLFSRDNDPENGQWYRRDIGSITAAKGLENAAPYFVDQEMGTDPRAWPRGGQTVVSFRNAHLSYALTWAGLALMVVAAWGLFLWTELRRGR</sequence>
<evidence type="ECO:0000256" key="3">
    <source>
        <dbReference type="ARBA" id="ARBA00022692"/>
    </source>
</evidence>
<evidence type="ECO:0000256" key="1">
    <source>
        <dbReference type="ARBA" id="ARBA00004370"/>
    </source>
</evidence>
<dbReference type="EMBL" id="CP022190">
    <property type="protein sequence ID" value="AWI85570.1"/>
    <property type="molecule type" value="Genomic_DNA"/>
</dbReference>
<comment type="subcellular location">
    <subcellularLocation>
        <location evidence="6">Cell membrane</location>
        <topology evidence="6">Multi-pass membrane protein</topology>
    </subcellularLocation>
    <subcellularLocation>
        <location evidence="1">Membrane</location>
    </subcellularLocation>
</comment>
<feature type="transmembrane region" description="Helical" evidence="6">
    <location>
        <begin position="221"/>
        <end position="243"/>
    </location>
</feature>
<evidence type="ECO:0000256" key="5">
    <source>
        <dbReference type="ARBA" id="ARBA00023136"/>
    </source>
</evidence>